<evidence type="ECO:0000313" key="1">
    <source>
        <dbReference type="EMBL" id="RRR66869.1"/>
    </source>
</evidence>
<evidence type="ECO:0000313" key="2">
    <source>
        <dbReference type="Proteomes" id="UP000280307"/>
    </source>
</evidence>
<dbReference type="Proteomes" id="UP000280307">
    <property type="component" value="Unassembled WGS sequence"/>
</dbReference>
<dbReference type="EMBL" id="RSAS01000824">
    <property type="protein sequence ID" value="RRR66869.1"/>
    <property type="molecule type" value="Genomic_DNA"/>
</dbReference>
<dbReference type="AlphaFoldDB" id="A0A426TSB9"/>
<sequence>MAMRPATYYFGRLNLVPIIDDLQKKTDFILEALRSNKTMEKRGHIWRFSKIGNFSNDDGLYVYGYLVKYKAQVEEEVIVPETGDIEDEAIDNSIIAKSRFFLHIKSGLVAYRPISNKISESQFREQFAELIETAYDHFFVEAQIQSIQDRIQFQEALRRTENVSRIQFILQPSNPSAGIWEDLDKDFKLTGTKQYVEIRDMDEQRTNGSIILDNGKLLEKLLMSEDGYGETRVTGKLDGKVRTISTKDNPVTAKASSEDKDVDSIFSSLQGIITNIFDRLHQ</sequence>
<evidence type="ECO:0008006" key="3">
    <source>
        <dbReference type="Google" id="ProtNLM"/>
    </source>
</evidence>
<organism evidence="1 2">
    <name type="scientific">Candidatus Viridilinea halotolerans</name>
    <dbReference type="NCBI Taxonomy" id="2491704"/>
    <lineage>
        <taxon>Bacteria</taxon>
        <taxon>Bacillati</taxon>
        <taxon>Chloroflexota</taxon>
        <taxon>Chloroflexia</taxon>
        <taxon>Chloroflexales</taxon>
        <taxon>Chloroflexineae</taxon>
        <taxon>Oscillochloridaceae</taxon>
        <taxon>Candidatus Viridilinea</taxon>
    </lineage>
</organism>
<name>A0A426TSB9_9CHLR</name>
<gene>
    <name evidence="1" type="ORF">EI684_19925</name>
</gene>
<proteinExistence type="predicted"/>
<accession>A0A426TSB9</accession>
<protein>
    <recommendedName>
        <fullName evidence="3">DUF4747 family protein</fullName>
    </recommendedName>
</protein>
<comment type="caution">
    <text evidence="1">The sequence shown here is derived from an EMBL/GenBank/DDBJ whole genome shotgun (WGS) entry which is preliminary data.</text>
</comment>
<reference evidence="1 2" key="1">
    <citation type="submission" date="2018-12" db="EMBL/GenBank/DDBJ databases">
        <title>Genome Sequence of Candidatus Viridilinea halotolerans isolated from saline sulfide-rich spring.</title>
        <authorList>
            <person name="Grouzdev D.S."/>
            <person name="Burganskaya E.I."/>
            <person name="Krutkina M.S."/>
            <person name="Sukhacheva M.V."/>
            <person name="Gorlenko V.M."/>
        </authorList>
    </citation>
    <scope>NUCLEOTIDE SEQUENCE [LARGE SCALE GENOMIC DNA]</scope>
    <source>
        <strain evidence="1">Chok-6</strain>
    </source>
</reference>